<comment type="caution">
    <text evidence="1">The sequence shown here is derived from an EMBL/GenBank/DDBJ whole genome shotgun (WGS) entry which is preliminary data.</text>
</comment>
<protein>
    <submittedName>
        <fullName evidence="1">Uncharacterized protein</fullName>
    </submittedName>
</protein>
<gene>
    <name evidence="1" type="ORF">OO013_09690</name>
</gene>
<organism evidence="1 2">
    <name type="scientific">Mangrovivirga halotolerans</name>
    <dbReference type="NCBI Taxonomy" id="2993936"/>
    <lineage>
        <taxon>Bacteria</taxon>
        <taxon>Pseudomonadati</taxon>
        <taxon>Bacteroidota</taxon>
        <taxon>Cytophagia</taxon>
        <taxon>Cytophagales</taxon>
        <taxon>Mangrovivirgaceae</taxon>
        <taxon>Mangrovivirga</taxon>
    </lineage>
</organism>
<accession>A0ABT3RRG4</accession>
<name>A0ABT3RRG4_9BACT</name>
<proteinExistence type="predicted"/>
<dbReference type="Proteomes" id="UP001209885">
    <property type="component" value="Unassembled WGS sequence"/>
</dbReference>
<sequence length="83" mass="9276">MTKQEVEDAIKNIPLGSKLQLIKKNGEIVEVRLASHVITSSDKKDYGEVVVPEMPPAILVRGGTRFGNFRIETDDIVKIAWIE</sequence>
<reference evidence="1 2" key="1">
    <citation type="submission" date="2022-11" db="EMBL/GenBank/DDBJ databases">
        <title>The characterization of three novel Bacteroidetes species and genomic analysis of their roles in tidal elemental geochemical cycles.</title>
        <authorList>
            <person name="Ma K."/>
        </authorList>
    </citation>
    <scope>NUCLEOTIDE SEQUENCE [LARGE SCALE GENOMIC DNA]</scope>
    <source>
        <strain evidence="1 2">M17</strain>
    </source>
</reference>
<dbReference type="RefSeq" id="WP_266056604.1">
    <property type="nucleotide sequence ID" value="NZ_JAPFQN010000005.1"/>
</dbReference>
<evidence type="ECO:0000313" key="2">
    <source>
        <dbReference type="Proteomes" id="UP001209885"/>
    </source>
</evidence>
<evidence type="ECO:0000313" key="1">
    <source>
        <dbReference type="EMBL" id="MCX2744138.1"/>
    </source>
</evidence>
<keyword evidence="2" id="KW-1185">Reference proteome</keyword>
<dbReference type="EMBL" id="JAPFQN010000005">
    <property type="protein sequence ID" value="MCX2744138.1"/>
    <property type="molecule type" value="Genomic_DNA"/>
</dbReference>